<evidence type="ECO:0000256" key="3">
    <source>
        <dbReference type="ARBA" id="ARBA00023163"/>
    </source>
</evidence>
<dbReference type="SMART" id="SM00345">
    <property type="entry name" value="HTH_GNTR"/>
    <property type="match status" value="1"/>
</dbReference>
<dbReference type="SMART" id="SM00895">
    <property type="entry name" value="FCD"/>
    <property type="match status" value="1"/>
</dbReference>
<feature type="domain" description="HTH gntR-type" evidence="4">
    <location>
        <begin position="7"/>
        <end position="74"/>
    </location>
</feature>
<dbReference type="InterPro" id="IPR036388">
    <property type="entry name" value="WH-like_DNA-bd_sf"/>
</dbReference>
<dbReference type="Gene3D" id="1.10.10.10">
    <property type="entry name" value="Winged helix-like DNA-binding domain superfamily/Winged helix DNA-binding domain"/>
    <property type="match status" value="1"/>
</dbReference>
<dbReference type="GO" id="GO:0003677">
    <property type="term" value="F:DNA binding"/>
    <property type="evidence" value="ECO:0007669"/>
    <property type="project" value="UniProtKB-KW"/>
</dbReference>
<organism evidence="5 6">
    <name type="scientific">Aquabacter spiritensis</name>
    <dbReference type="NCBI Taxonomy" id="933073"/>
    <lineage>
        <taxon>Bacteria</taxon>
        <taxon>Pseudomonadati</taxon>
        <taxon>Pseudomonadota</taxon>
        <taxon>Alphaproteobacteria</taxon>
        <taxon>Hyphomicrobiales</taxon>
        <taxon>Xanthobacteraceae</taxon>
        <taxon>Aquabacter</taxon>
    </lineage>
</organism>
<dbReference type="GO" id="GO:0003700">
    <property type="term" value="F:DNA-binding transcription factor activity"/>
    <property type="evidence" value="ECO:0007669"/>
    <property type="project" value="InterPro"/>
</dbReference>
<gene>
    <name evidence="5" type="ORF">EDC64_107141</name>
</gene>
<evidence type="ECO:0000313" key="5">
    <source>
        <dbReference type="EMBL" id="TCT04324.1"/>
    </source>
</evidence>
<dbReference type="SUPFAM" id="SSF48008">
    <property type="entry name" value="GntR ligand-binding domain-like"/>
    <property type="match status" value="1"/>
</dbReference>
<evidence type="ECO:0000259" key="4">
    <source>
        <dbReference type="PROSITE" id="PS50949"/>
    </source>
</evidence>
<dbReference type="Pfam" id="PF00392">
    <property type="entry name" value="GntR"/>
    <property type="match status" value="1"/>
</dbReference>
<dbReference type="EMBL" id="SMAI01000007">
    <property type="protein sequence ID" value="TCT04324.1"/>
    <property type="molecule type" value="Genomic_DNA"/>
</dbReference>
<dbReference type="CDD" id="cd07377">
    <property type="entry name" value="WHTH_GntR"/>
    <property type="match status" value="1"/>
</dbReference>
<evidence type="ECO:0000256" key="2">
    <source>
        <dbReference type="ARBA" id="ARBA00023125"/>
    </source>
</evidence>
<dbReference type="InterPro" id="IPR036390">
    <property type="entry name" value="WH_DNA-bd_sf"/>
</dbReference>
<protein>
    <submittedName>
        <fullName evidence="5">DNA-binding GntR family transcriptional regulator</fullName>
    </submittedName>
</protein>
<dbReference type="Gene3D" id="1.20.120.530">
    <property type="entry name" value="GntR ligand-binding domain-like"/>
    <property type="match status" value="1"/>
</dbReference>
<keyword evidence="6" id="KW-1185">Reference proteome</keyword>
<dbReference type="InterPro" id="IPR000524">
    <property type="entry name" value="Tscrpt_reg_HTH_GntR"/>
</dbReference>
<comment type="caution">
    <text evidence="5">The sequence shown here is derived from an EMBL/GenBank/DDBJ whole genome shotgun (WGS) entry which is preliminary data.</text>
</comment>
<sequence length="239" mass="26069">MGSAGNAMLHDELVAHLRAMIVDGVLPPGTRVPERELCAKFEVSRTPLREALKVLAAEGHIALLPNKGARVTRLTTRDVEELFQVSGGLEALGGELACARITDAEIAEIRALHAEMAQEHARRALPAYYALNRRIHEAIMQASGNKVLQGLYEQVSARIRRARFVAAMPFDRWDQAMDEHEGILNALVRRDGATLAAILKQHLSNKSKQVVEAGFAVEVDAAADPAAPRRRGRRTPPAG</sequence>
<dbReference type="PRINTS" id="PR00035">
    <property type="entry name" value="HTHGNTR"/>
</dbReference>
<keyword evidence="1" id="KW-0805">Transcription regulation</keyword>
<evidence type="ECO:0000313" key="6">
    <source>
        <dbReference type="Proteomes" id="UP000294664"/>
    </source>
</evidence>
<accession>A0A4R3LUW7</accession>
<dbReference type="PANTHER" id="PTHR43537:SF50">
    <property type="entry name" value="TRANSCRIPTIONAL REGULATORY PROTEIN"/>
    <property type="match status" value="1"/>
</dbReference>
<keyword evidence="3" id="KW-0804">Transcription</keyword>
<dbReference type="SUPFAM" id="SSF46785">
    <property type="entry name" value="Winged helix' DNA-binding domain"/>
    <property type="match status" value="1"/>
</dbReference>
<reference evidence="5 6" key="1">
    <citation type="submission" date="2019-03" db="EMBL/GenBank/DDBJ databases">
        <title>Genomic Encyclopedia of Type Strains, Phase IV (KMG-IV): sequencing the most valuable type-strain genomes for metagenomic binning, comparative biology and taxonomic classification.</title>
        <authorList>
            <person name="Goeker M."/>
        </authorList>
    </citation>
    <scope>NUCLEOTIDE SEQUENCE [LARGE SCALE GENOMIC DNA]</scope>
    <source>
        <strain evidence="5 6">DSM 9035</strain>
    </source>
</reference>
<dbReference type="PANTHER" id="PTHR43537">
    <property type="entry name" value="TRANSCRIPTIONAL REGULATOR, GNTR FAMILY"/>
    <property type="match status" value="1"/>
</dbReference>
<keyword evidence="2 5" id="KW-0238">DNA-binding</keyword>
<dbReference type="InterPro" id="IPR008920">
    <property type="entry name" value="TF_FadR/GntR_C"/>
</dbReference>
<dbReference type="AlphaFoldDB" id="A0A4R3LUW7"/>
<dbReference type="Proteomes" id="UP000294664">
    <property type="component" value="Unassembled WGS sequence"/>
</dbReference>
<evidence type="ECO:0000256" key="1">
    <source>
        <dbReference type="ARBA" id="ARBA00023015"/>
    </source>
</evidence>
<proteinExistence type="predicted"/>
<dbReference type="Pfam" id="PF07729">
    <property type="entry name" value="FCD"/>
    <property type="match status" value="1"/>
</dbReference>
<dbReference type="InterPro" id="IPR011711">
    <property type="entry name" value="GntR_C"/>
</dbReference>
<dbReference type="RefSeq" id="WP_245504679.1">
    <property type="nucleotide sequence ID" value="NZ_SMAI01000007.1"/>
</dbReference>
<dbReference type="PROSITE" id="PS50949">
    <property type="entry name" value="HTH_GNTR"/>
    <property type="match status" value="1"/>
</dbReference>
<name>A0A4R3LUW7_9HYPH</name>